<dbReference type="AlphaFoldDB" id="A0A7C2UW50"/>
<comment type="caution">
    <text evidence="1">The sequence shown here is derived from an EMBL/GenBank/DDBJ whole genome shotgun (WGS) entry which is preliminary data.</text>
</comment>
<dbReference type="SUPFAM" id="SSF53686">
    <property type="entry name" value="Tryptophan synthase beta subunit-like PLP-dependent enzymes"/>
    <property type="match status" value="1"/>
</dbReference>
<evidence type="ECO:0000313" key="1">
    <source>
        <dbReference type="EMBL" id="HEU97704.1"/>
    </source>
</evidence>
<accession>A0A7C2UW50</accession>
<dbReference type="Proteomes" id="UP000885664">
    <property type="component" value="Unassembled WGS sequence"/>
</dbReference>
<gene>
    <name evidence="1" type="ORF">ENO36_02465</name>
</gene>
<proteinExistence type="predicted"/>
<dbReference type="SUPFAM" id="SSF46785">
    <property type="entry name" value="Winged helix' DNA-binding domain"/>
    <property type="match status" value="1"/>
</dbReference>
<sequence>MISSSVITECLNCGKTFEGIVLSCEGCNGIPILRLKDMKWKVRQGIPNIWRYQSMLPKFDRIVSLGEGLTPIRRLGNIGIKLESRNPSGSYADRASALIASYFLSAKPSSVVKINYSRDFAHSLASYLVGIAGIEVYLEDLNNVDADEVLYLTEMGANIKFGKGDSSLSYMNPLTIEGLKTIAFELVERGFTNGRIYVPAETGLLALSLWKGIEDLNEVGVSTELEVVAVYLEGTNPPDILRSVKQIRSIAVGREKALSELIELAKRGTKTKLISASPLAAAKEMGSKNSIVILTATSAKTSPLIGFKKSKLAKEILLVLREMGGGTAYEVWERLGKYTLRGVYKSLVSLERAGLVRSEYSVEGKRRKRKVYLSINEEKSSEP</sequence>
<dbReference type="InterPro" id="IPR036052">
    <property type="entry name" value="TrpB-like_PALP_sf"/>
</dbReference>
<organism evidence="1">
    <name type="scientific">Fervidicoccus fontis</name>
    <dbReference type="NCBI Taxonomy" id="683846"/>
    <lineage>
        <taxon>Archaea</taxon>
        <taxon>Thermoproteota</taxon>
        <taxon>Thermoprotei</taxon>
        <taxon>Fervidicoccales</taxon>
        <taxon>Fervidicoccaceae</taxon>
        <taxon>Fervidicoccus</taxon>
    </lineage>
</organism>
<name>A0A7C2UW50_9CREN</name>
<dbReference type="Gene3D" id="1.10.10.10">
    <property type="entry name" value="Winged helix-like DNA-binding domain superfamily/Winged helix DNA-binding domain"/>
    <property type="match status" value="1"/>
</dbReference>
<protein>
    <submittedName>
        <fullName evidence="1">Pyridoxal-5'-phosphate-dependent protein subunit beta</fullName>
    </submittedName>
</protein>
<reference evidence="1" key="1">
    <citation type="journal article" date="2020" name="mSystems">
        <title>Genome- and Community-Level Interaction Insights into Carbon Utilization and Element Cycling Functions of Hydrothermarchaeota in Hydrothermal Sediment.</title>
        <authorList>
            <person name="Zhou Z."/>
            <person name="Liu Y."/>
            <person name="Xu W."/>
            <person name="Pan J."/>
            <person name="Luo Z.H."/>
            <person name="Li M."/>
        </authorList>
    </citation>
    <scope>NUCLEOTIDE SEQUENCE [LARGE SCALE GENOMIC DNA]</scope>
    <source>
        <strain evidence="1">SpSt-1259</strain>
    </source>
</reference>
<dbReference type="EMBL" id="DSFE01000052">
    <property type="protein sequence ID" value="HEU97704.1"/>
    <property type="molecule type" value="Genomic_DNA"/>
</dbReference>
<dbReference type="InterPro" id="IPR036388">
    <property type="entry name" value="WH-like_DNA-bd_sf"/>
</dbReference>
<dbReference type="Gene3D" id="3.40.50.1100">
    <property type="match status" value="2"/>
</dbReference>
<dbReference type="InterPro" id="IPR036390">
    <property type="entry name" value="WH_DNA-bd_sf"/>
</dbReference>